<feature type="transmembrane region" description="Helical" evidence="5">
    <location>
        <begin position="354"/>
        <end position="372"/>
    </location>
</feature>
<feature type="transmembrane region" description="Helical" evidence="5">
    <location>
        <begin position="31"/>
        <end position="50"/>
    </location>
</feature>
<evidence type="ECO:0000256" key="5">
    <source>
        <dbReference type="SAM" id="Phobius"/>
    </source>
</evidence>
<organism evidence="8 9">
    <name type="scientific">Ziziphus jujuba var. spinosa</name>
    <dbReference type="NCBI Taxonomy" id="714518"/>
    <lineage>
        <taxon>Eukaryota</taxon>
        <taxon>Viridiplantae</taxon>
        <taxon>Streptophyta</taxon>
        <taxon>Embryophyta</taxon>
        <taxon>Tracheophyta</taxon>
        <taxon>Spermatophyta</taxon>
        <taxon>Magnoliopsida</taxon>
        <taxon>eudicotyledons</taxon>
        <taxon>Gunneridae</taxon>
        <taxon>Pentapetalae</taxon>
        <taxon>rosids</taxon>
        <taxon>fabids</taxon>
        <taxon>Rosales</taxon>
        <taxon>Rhamnaceae</taxon>
        <taxon>Paliureae</taxon>
        <taxon>Ziziphus</taxon>
    </lineage>
</organism>
<reference evidence="8" key="1">
    <citation type="journal article" date="2021" name="Front. Plant Sci.">
        <title>Chromosome-Scale Genome Assembly for Chinese Sour Jujube and Insights Into Its Genome Evolution and Domestication Signature.</title>
        <authorList>
            <person name="Shen L.-Y."/>
            <person name="Luo H."/>
            <person name="Wang X.-L."/>
            <person name="Wang X.-M."/>
            <person name="Qiu X.-J."/>
            <person name="Liu H."/>
            <person name="Zhou S.-S."/>
            <person name="Jia K.-H."/>
            <person name="Nie S."/>
            <person name="Bao Y.-T."/>
            <person name="Zhang R.-G."/>
            <person name="Yun Q.-Z."/>
            <person name="Chai Y.-H."/>
            <person name="Lu J.-Y."/>
            <person name="Li Y."/>
            <person name="Zhao S.-W."/>
            <person name="Mao J.-F."/>
            <person name="Jia S.-G."/>
            <person name="Mao Y.-M."/>
        </authorList>
    </citation>
    <scope>NUCLEOTIDE SEQUENCE</scope>
    <source>
        <strain evidence="8">AT0</strain>
        <tissue evidence="8">Leaf</tissue>
    </source>
</reference>
<feature type="transmembrane region" description="Helical" evidence="5">
    <location>
        <begin position="125"/>
        <end position="148"/>
    </location>
</feature>
<evidence type="ECO:0008006" key="10">
    <source>
        <dbReference type="Google" id="ProtNLM"/>
    </source>
</evidence>
<comment type="caution">
    <text evidence="8">The sequence shown here is derived from an EMBL/GenBank/DDBJ whole genome shotgun (WGS) entry which is preliminary data.</text>
</comment>
<protein>
    <recommendedName>
        <fullName evidence="10">Protein NUCLEAR FUSION DEFECTIVE 4-like</fullName>
    </recommendedName>
</protein>
<dbReference type="Pfam" id="PF06813">
    <property type="entry name" value="Nodulin-like"/>
    <property type="match status" value="1"/>
</dbReference>
<evidence type="ECO:0000256" key="4">
    <source>
        <dbReference type="ARBA" id="ARBA00023136"/>
    </source>
</evidence>
<keyword evidence="2 5" id="KW-0812">Transmembrane</keyword>
<evidence type="ECO:0000256" key="3">
    <source>
        <dbReference type="ARBA" id="ARBA00022989"/>
    </source>
</evidence>
<evidence type="ECO:0000259" key="7">
    <source>
        <dbReference type="Pfam" id="PF23262"/>
    </source>
</evidence>
<dbReference type="PANTHER" id="PTHR21576:SF156">
    <property type="entry name" value="PROTEIN NUCLEAR FUSION DEFECTIVE 4-LIKE"/>
    <property type="match status" value="1"/>
</dbReference>
<dbReference type="Gene3D" id="1.20.1250.20">
    <property type="entry name" value="MFS general substrate transporter like domains"/>
    <property type="match status" value="1"/>
</dbReference>
<dbReference type="InterPro" id="IPR056555">
    <property type="entry name" value="NFD4_C"/>
</dbReference>
<feature type="domain" description="Nodulin-like" evidence="6">
    <location>
        <begin position="30"/>
        <end position="275"/>
    </location>
</feature>
<name>A0A978VNH8_ZIZJJ</name>
<dbReference type="InterPro" id="IPR010658">
    <property type="entry name" value="Nodulin-like"/>
</dbReference>
<feature type="transmembrane region" description="Helical" evidence="5">
    <location>
        <begin position="482"/>
        <end position="501"/>
    </location>
</feature>
<feature type="transmembrane region" description="Helical" evidence="5">
    <location>
        <begin position="537"/>
        <end position="557"/>
    </location>
</feature>
<evidence type="ECO:0000313" key="8">
    <source>
        <dbReference type="EMBL" id="KAH7537103.1"/>
    </source>
</evidence>
<sequence length="598" mass="66866">MGFQNNGETAIGIHSFTDLKSFTHQVLTGRWLMVFASFLVMATAGASYMFGLYSNDIKSVLGYDQTTLNLISFFKDLGANIGIFSGLINEITPPWVVLAIGAAFNFFGYFMIWLSITQRLPKPHVWLMCFYIFIGANSHTFMNTGALVTCVKNLPNNRGTLIGVLGGSIALSAALISQLYHVFYGDDTKSFTLVIAWLPTALALMFLRLIRIMKVEQNGKERKVLYKFFYISLSLAVFLLMVIIVESKITFTKIENGGIATVVLFLLFLPIFVVVAEEYDVWKTNKRKTIIHDQPTATAANSNSTRTQNPNITTGAVTTTIPEKEKVYWWKNVFQPPEIGEDHTILQAIFSVEMITLLLTTICGLGGTLTLMDNLGQIGTSLGYSLHSIRTFVSLTSIWIYLGESSMGILSEIFINKFKFPRPLMFTLTLLFSCIGYILIAFNVKHGLYIASIITGFCFGAHWPLILSIISEIFGLKHYSTLYNIGSMASPIGLYLLNVRVTGRFYDKEAMKQLEALGKKRKAGEELNCNGGECFKLSFIIITGVTLFGTIVSLFLVMRTRKYYQSDIYRKFREDQENVAENETLVVGNEVGRPAGEL</sequence>
<dbReference type="GO" id="GO:0016020">
    <property type="term" value="C:membrane"/>
    <property type="evidence" value="ECO:0007669"/>
    <property type="project" value="UniProtKB-SubCell"/>
</dbReference>
<evidence type="ECO:0000259" key="6">
    <source>
        <dbReference type="Pfam" id="PF06813"/>
    </source>
</evidence>
<feature type="transmembrane region" description="Helical" evidence="5">
    <location>
        <begin position="257"/>
        <end position="276"/>
    </location>
</feature>
<dbReference type="Proteomes" id="UP000813462">
    <property type="component" value="Unassembled WGS sequence"/>
</dbReference>
<feature type="transmembrane region" description="Helical" evidence="5">
    <location>
        <begin position="228"/>
        <end position="245"/>
    </location>
</feature>
<evidence type="ECO:0000313" key="9">
    <source>
        <dbReference type="Proteomes" id="UP000813462"/>
    </source>
</evidence>
<feature type="domain" description="NFD4 C-terminal" evidence="7">
    <location>
        <begin position="367"/>
        <end position="564"/>
    </location>
</feature>
<feature type="transmembrane region" description="Helical" evidence="5">
    <location>
        <begin position="190"/>
        <end position="207"/>
    </location>
</feature>
<feature type="transmembrane region" description="Helical" evidence="5">
    <location>
        <begin position="160"/>
        <end position="184"/>
    </location>
</feature>
<dbReference type="PANTHER" id="PTHR21576">
    <property type="entry name" value="UNCHARACTERIZED NODULIN-LIKE PROTEIN"/>
    <property type="match status" value="1"/>
</dbReference>
<dbReference type="OrthoDB" id="1158332at2759"/>
<proteinExistence type="predicted"/>
<dbReference type="CDD" id="cd17354">
    <property type="entry name" value="MFS_Mch1p_like"/>
    <property type="match status" value="1"/>
</dbReference>
<dbReference type="Pfam" id="PF23262">
    <property type="entry name" value="NFD4_C"/>
    <property type="match status" value="1"/>
</dbReference>
<evidence type="ECO:0000256" key="2">
    <source>
        <dbReference type="ARBA" id="ARBA00022692"/>
    </source>
</evidence>
<dbReference type="AlphaFoldDB" id="A0A978VNH8"/>
<accession>A0A978VNH8</accession>
<feature type="transmembrane region" description="Helical" evidence="5">
    <location>
        <begin position="384"/>
        <end position="402"/>
    </location>
</feature>
<feature type="transmembrane region" description="Helical" evidence="5">
    <location>
        <begin position="95"/>
        <end position="113"/>
    </location>
</feature>
<keyword evidence="4 5" id="KW-0472">Membrane</keyword>
<dbReference type="SUPFAM" id="SSF103473">
    <property type="entry name" value="MFS general substrate transporter"/>
    <property type="match status" value="1"/>
</dbReference>
<keyword evidence="3 5" id="KW-1133">Transmembrane helix</keyword>
<gene>
    <name evidence="8" type="ORF">FEM48_Zijuj03G0056400</name>
</gene>
<feature type="transmembrane region" description="Helical" evidence="5">
    <location>
        <begin position="423"/>
        <end position="442"/>
    </location>
</feature>
<feature type="transmembrane region" description="Helical" evidence="5">
    <location>
        <begin position="70"/>
        <end position="88"/>
    </location>
</feature>
<evidence type="ECO:0000256" key="1">
    <source>
        <dbReference type="ARBA" id="ARBA00004141"/>
    </source>
</evidence>
<comment type="subcellular location">
    <subcellularLocation>
        <location evidence="1">Membrane</location>
        <topology evidence="1">Multi-pass membrane protein</topology>
    </subcellularLocation>
</comment>
<dbReference type="EMBL" id="JAEACU010000003">
    <property type="protein sequence ID" value="KAH7537103.1"/>
    <property type="molecule type" value="Genomic_DNA"/>
</dbReference>
<dbReference type="InterPro" id="IPR036259">
    <property type="entry name" value="MFS_trans_sf"/>
</dbReference>
<feature type="transmembrane region" description="Helical" evidence="5">
    <location>
        <begin position="448"/>
        <end position="470"/>
    </location>
</feature>